<dbReference type="GO" id="GO:0031433">
    <property type="term" value="F:telethonin binding"/>
    <property type="evidence" value="ECO:0007669"/>
    <property type="project" value="TreeGrafter"/>
</dbReference>
<sequence>MGTAFDDSVTKEKKRQAQMIARGLQGDDADEDLGKKISVPKEIMLEELSLHSNRGSQMFQRRQRRVEKFTYETIANEACVDGQDGELGPDHVNGGTEGGTVSNQDGADPDGLAPGHAAPGQQPEPFNITAMPRIYRSPWEQAIGDDPELLASVHPSMAQPGPAADKASFKSFNRLATPYGGFENASQVTVFHMPKLELLPLEPSSDGGLIASEGLTARPTFNRTPQGWSGPSGELSLGINLELAPFGDGSESEDL</sequence>
<dbReference type="GO" id="GO:0003779">
    <property type="term" value="F:actin binding"/>
    <property type="evidence" value="ECO:0007669"/>
    <property type="project" value="TreeGrafter"/>
</dbReference>
<keyword evidence="4" id="KW-1185">Reference proteome</keyword>
<evidence type="ECO:0000256" key="3">
    <source>
        <dbReference type="SAM" id="MobiDB-lite"/>
    </source>
</evidence>
<dbReference type="GO" id="GO:0030018">
    <property type="term" value="C:Z disc"/>
    <property type="evidence" value="ECO:0007669"/>
    <property type="project" value="InterPro"/>
</dbReference>
<proteinExistence type="inferred from homology"/>
<dbReference type="KEGG" id="pmrn:116950964"/>
<feature type="region of interest" description="Disordered" evidence="3">
    <location>
        <begin position="81"/>
        <end position="126"/>
    </location>
</feature>
<dbReference type="InterPro" id="IPR008438">
    <property type="entry name" value="MYOZ"/>
</dbReference>
<dbReference type="PANTHER" id="PTHR15941:SF9">
    <property type="entry name" value="MYOZENIN-2"/>
    <property type="match status" value="1"/>
</dbReference>
<name>A0AAJ7TVP2_PETMA</name>
<evidence type="ECO:0000313" key="5">
    <source>
        <dbReference type="RefSeq" id="XP_032825071.1"/>
    </source>
</evidence>
<evidence type="ECO:0000256" key="1">
    <source>
        <dbReference type="ARBA" id="ARBA00009126"/>
    </source>
</evidence>
<evidence type="ECO:0000313" key="6">
    <source>
        <dbReference type="RefSeq" id="XP_032825072.1"/>
    </source>
</evidence>
<dbReference type="AlphaFoldDB" id="A0AAJ7TVP2"/>
<feature type="region of interest" description="Disordered" evidence="3">
    <location>
        <begin position="1"/>
        <end position="33"/>
    </location>
</feature>
<reference evidence="5 6" key="1">
    <citation type="submission" date="2025-04" db="UniProtKB">
        <authorList>
            <consortium name="RefSeq"/>
        </authorList>
    </citation>
    <scope>IDENTIFICATION</scope>
    <source>
        <tissue evidence="5 6">Sperm</tissue>
    </source>
</reference>
<protein>
    <submittedName>
        <fullName evidence="5 6">Myozenin-2-like</fullName>
    </submittedName>
</protein>
<dbReference type="RefSeq" id="XP_032825072.1">
    <property type="nucleotide sequence ID" value="XM_032969181.1"/>
</dbReference>
<keyword evidence="2" id="KW-0597">Phosphoprotein</keyword>
<dbReference type="GO" id="GO:0015629">
    <property type="term" value="C:actin cytoskeleton"/>
    <property type="evidence" value="ECO:0007669"/>
    <property type="project" value="TreeGrafter"/>
</dbReference>
<gene>
    <name evidence="5 6" type="primary">LOC116950964</name>
</gene>
<dbReference type="RefSeq" id="XP_032825071.1">
    <property type="nucleotide sequence ID" value="XM_032969180.1"/>
</dbReference>
<evidence type="ECO:0000313" key="4">
    <source>
        <dbReference type="Proteomes" id="UP001318040"/>
    </source>
</evidence>
<dbReference type="PANTHER" id="PTHR15941">
    <property type="entry name" value="MYOZENIN"/>
    <property type="match status" value="1"/>
</dbReference>
<organism evidence="4 5">
    <name type="scientific">Petromyzon marinus</name>
    <name type="common">Sea lamprey</name>
    <dbReference type="NCBI Taxonomy" id="7757"/>
    <lineage>
        <taxon>Eukaryota</taxon>
        <taxon>Metazoa</taxon>
        <taxon>Chordata</taxon>
        <taxon>Craniata</taxon>
        <taxon>Vertebrata</taxon>
        <taxon>Cyclostomata</taxon>
        <taxon>Hyperoartia</taxon>
        <taxon>Petromyzontiformes</taxon>
        <taxon>Petromyzontidae</taxon>
        <taxon>Petromyzon</taxon>
    </lineage>
</organism>
<evidence type="ECO:0000256" key="2">
    <source>
        <dbReference type="ARBA" id="ARBA00022553"/>
    </source>
</evidence>
<dbReference type="GO" id="GO:0051373">
    <property type="term" value="F:FATZ binding"/>
    <property type="evidence" value="ECO:0007669"/>
    <property type="project" value="TreeGrafter"/>
</dbReference>
<dbReference type="Pfam" id="PF05556">
    <property type="entry name" value="Calsarcin"/>
    <property type="match status" value="1"/>
</dbReference>
<dbReference type="Proteomes" id="UP001318040">
    <property type="component" value="Chromosome 41"/>
</dbReference>
<comment type="similarity">
    <text evidence="1">Belongs to the myozenin family.</text>
</comment>
<accession>A0AAJ7TVP2</accession>